<dbReference type="SUPFAM" id="SSF53335">
    <property type="entry name" value="S-adenosyl-L-methionine-dependent methyltransferases"/>
    <property type="match status" value="1"/>
</dbReference>
<dbReference type="CDD" id="cd02440">
    <property type="entry name" value="AdoMet_MTases"/>
    <property type="match status" value="1"/>
</dbReference>
<dbReference type="STRING" id="446470.Snas_2920"/>
<keyword evidence="1" id="KW-0808">Transferase</keyword>
<dbReference type="eggNOG" id="COG2227">
    <property type="taxonomic scope" value="Bacteria"/>
</dbReference>
<dbReference type="GO" id="GO:0032259">
    <property type="term" value="P:methylation"/>
    <property type="evidence" value="ECO:0007669"/>
    <property type="project" value="UniProtKB-KW"/>
</dbReference>
<reference evidence="1 2" key="1">
    <citation type="journal article" date="2009" name="Stand. Genomic Sci.">
        <title>Complete genome sequence of Stackebrandtia nassauensis type strain (LLR-40K-21).</title>
        <authorList>
            <person name="Munk C."/>
            <person name="Lapidus A."/>
            <person name="Copeland A."/>
            <person name="Jando M."/>
            <person name="Mayilraj S."/>
            <person name="Glavina Del Rio T."/>
            <person name="Nolan M."/>
            <person name="Chen F."/>
            <person name="Lucas S."/>
            <person name="Tice H."/>
            <person name="Cheng J.F."/>
            <person name="Han C."/>
            <person name="Detter J.C."/>
            <person name="Bruce D."/>
            <person name="Goodwin L."/>
            <person name="Chain P."/>
            <person name="Pitluck S."/>
            <person name="Goker M."/>
            <person name="Ovchinikova G."/>
            <person name="Pati A."/>
            <person name="Ivanova N."/>
            <person name="Mavromatis K."/>
            <person name="Chen A."/>
            <person name="Palaniappan K."/>
            <person name="Land M."/>
            <person name="Hauser L."/>
            <person name="Chang Y.J."/>
            <person name="Jeffries C.D."/>
            <person name="Bristow J."/>
            <person name="Eisen J.A."/>
            <person name="Markowitz V."/>
            <person name="Hugenholtz P."/>
            <person name="Kyrpides N.C."/>
            <person name="Klenk H.P."/>
        </authorList>
    </citation>
    <scope>NUCLEOTIDE SEQUENCE [LARGE SCALE GENOMIC DNA]</scope>
    <source>
        <strain evidence="2">DSM 44728 / CIP 108903 / NRRL B-16338 / NBRC 102104 / LLR-40K-21</strain>
    </source>
</reference>
<accession>D3Q9B3</accession>
<dbReference type="Pfam" id="PF13489">
    <property type="entry name" value="Methyltransf_23"/>
    <property type="match status" value="1"/>
</dbReference>
<dbReference type="GO" id="GO:0008168">
    <property type="term" value="F:methyltransferase activity"/>
    <property type="evidence" value="ECO:0007669"/>
    <property type="project" value="UniProtKB-KW"/>
</dbReference>
<dbReference type="RefSeq" id="WP_013018166.1">
    <property type="nucleotide sequence ID" value="NC_013947.1"/>
</dbReference>
<protein>
    <submittedName>
        <fullName evidence="1">Methyltransferase type 12</fullName>
    </submittedName>
</protein>
<dbReference type="AlphaFoldDB" id="D3Q9B3"/>
<gene>
    <name evidence="1" type="ordered locus">Snas_2920</name>
</gene>
<dbReference type="KEGG" id="sna:Snas_2920"/>
<organism evidence="1 2">
    <name type="scientific">Stackebrandtia nassauensis (strain DSM 44728 / CIP 108903 / NRRL B-16338 / NBRC 102104 / LLR-40K-21)</name>
    <dbReference type="NCBI Taxonomy" id="446470"/>
    <lineage>
        <taxon>Bacteria</taxon>
        <taxon>Bacillati</taxon>
        <taxon>Actinomycetota</taxon>
        <taxon>Actinomycetes</taxon>
        <taxon>Glycomycetales</taxon>
        <taxon>Glycomycetaceae</taxon>
        <taxon>Stackebrandtia</taxon>
    </lineage>
</organism>
<keyword evidence="1" id="KW-0489">Methyltransferase</keyword>
<evidence type="ECO:0000313" key="2">
    <source>
        <dbReference type="Proteomes" id="UP000000844"/>
    </source>
</evidence>
<dbReference type="HOGENOM" id="CLU_071058_1_0_11"/>
<evidence type="ECO:0000313" key="1">
    <source>
        <dbReference type="EMBL" id="ADD42595.1"/>
    </source>
</evidence>
<dbReference type="Gene3D" id="3.40.50.150">
    <property type="entry name" value="Vaccinia Virus protein VP39"/>
    <property type="match status" value="1"/>
</dbReference>
<sequence>MTPAATATRTPAAWAGHLYDDAILAGQGPLFLRRDDGWMLPLPVERWCEPPDAADTGLLRRCGGAVLDIGCGPGRFVTALHQRGRPVLGVDVSLAAVARTVETGAPAVRGSIFDPVPEEGRWDTALLADGNIGIGGDVARLLRRVAQVVHPDGRLLAELAYDDVDETLSVRVDDGDGRSGAAFPWARVGASAAERYASVAGWRIAETWCHEASRRRFVCLRLT</sequence>
<dbReference type="EMBL" id="CP001778">
    <property type="protein sequence ID" value="ADD42595.1"/>
    <property type="molecule type" value="Genomic_DNA"/>
</dbReference>
<name>D3Q9B3_STANL</name>
<proteinExistence type="predicted"/>
<keyword evidence="2" id="KW-1185">Reference proteome</keyword>
<dbReference type="InterPro" id="IPR029063">
    <property type="entry name" value="SAM-dependent_MTases_sf"/>
</dbReference>
<dbReference type="Proteomes" id="UP000000844">
    <property type="component" value="Chromosome"/>
</dbReference>